<keyword evidence="5" id="KW-0418">Kinase</keyword>
<dbReference type="PROSITE" id="PS00108">
    <property type="entry name" value="PROTEIN_KINASE_ST"/>
    <property type="match status" value="1"/>
</dbReference>
<dbReference type="InterPro" id="IPR000719">
    <property type="entry name" value="Prot_kinase_dom"/>
</dbReference>
<evidence type="ECO:0000256" key="3">
    <source>
        <dbReference type="ARBA" id="ARBA00022679"/>
    </source>
</evidence>
<evidence type="ECO:0000259" key="10">
    <source>
        <dbReference type="PROSITE" id="PS50011"/>
    </source>
</evidence>
<dbReference type="Gene3D" id="1.10.510.10">
    <property type="entry name" value="Transferase(Phosphotransferase) domain 1"/>
    <property type="match status" value="1"/>
</dbReference>
<dbReference type="Pfam" id="PF00069">
    <property type="entry name" value="Pkinase"/>
    <property type="match status" value="1"/>
</dbReference>
<dbReference type="SMART" id="SM00220">
    <property type="entry name" value="S_TKc"/>
    <property type="match status" value="1"/>
</dbReference>
<proteinExistence type="predicted"/>
<dbReference type="Gene3D" id="3.30.200.20">
    <property type="entry name" value="Phosphorylase Kinase, domain 1"/>
    <property type="match status" value="1"/>
</dbReference>
<evidence type="ECO:0000256" key="5">
    <source>
        <dbReference type="ARBA" id="ARBA00022777"/>
    </source>
</evidence>
<dbReference type="EMBL" id="BAABIB010000075">
    <property type="protein sequence ID" value="GAA5166291.1"/>
    <property type="molecule type" value="Genomic_DNA"/>
</dbReference>
<dbReference type="EC" id="2.7.11.1" evidence="1"/>
<dbReference type="InterPro" id="IPR008271">
    <property type="entry name" value="Ser/Thr_kinase_AS"/>
</dbReference>
<accession>A0ABP9QRX8</accession>
<feature type="binding site" evidence="7">
    <location>
        <position position="38"/>
    </location>
    <ligand>
        <name>ATP</name>
        <dbReference type="ChEBI" id="CHEBI:30616"/>
    </ligand>
</feature>
<keyword evidence="2" id="KW-0723">Serine/threonine-protein kinase</keyword>
<keyword evidence="9" id="KW-1133">Transmembrane helix</keyword>
<reference evidence="12" key="1">
    <citation type="journal article" date="2019" name="Int. J. Syst. Evol. Microbiol.">
        <title>The Global Catalogue of Microorganisms (GCM) 10K type strain sequencing project: providing services to taxonomists for standard genome sequencing and annotation.</title>
        <authorList>
            <consortium name="The Broad Institute Genomics Platform"/>
            <consortium name="The Broad Institute Genome Sequencing Center for Infectious Disease"/>
            <person name="Wu L."/>
            <person name="Ma J."/>
        </authorList>
    </citation>
    <scope>NUCLEOTIDE SEQUENCE [LARGE SCALE GENOMIC DNA]</scope>
    <source>
        <strain evidence="12">JCM 18054</strain>
    </source>
</reference>
<dbReference type="PANTHER" id="PTHR43289">
    <property type="entry name" value="MITOGEN-ACTIVATED PROTEIN KINASE KINASE KINASE 20-RELATED"/>
    <property type="match status" value="1"/>
</dbReference>
<feature type="domain" description="Protein kinase" evidence="10">
    <location>
        <begin position="9"/>
        <end position="270"/>
    </location>
</feature>
<dbReference type="Proteomes" id="UP001500192">
    <property type="component" value="Unassembled WGS sequence"/>
</dbReference>
<keyword evidence="9" id="KW-0812">Transmembrane</keyword>
<keyword evidence="12" id="KW-1185">Reference proteome</keyword>
<keyword evidence="4 7" id="KW-0547">Nucleotide-binding</keyword>
<evidence type="ECO:0000256" key="2">
    <source>
        <dbReference type="ARBA" id="ARBA00022527"/>
    </source>
</evidence>
<feature type="transmembrane region" description="Helical" evidence="9">
    <location>
        <begin position="290"/>
        <end position="312"/>
    </location>
</feature>
<dbReference type="InterPro" id="IPR011009">
    <property type="entry name" value="Kinase-like_dom_sf"/>
</dbReference>
<sequence length="514" mass="54821">MPAETFGPYRIEALLGRGGMGEVHRAFDTAHDRVVALKRLTEPYVTDAAFRARFRRECQIAARLREPHVIPIHAFGEIDGRLYLDMRLVEGTDLKELMAAGPLPPRRAVALLAQVASALDAAHAEQLVHRDVKPSNILVTPGDFVYLVDFGIARATSAEATSLTLSGDVIGTLDYMAPERFGDGPVDGRVDVYALACVLFACLTGRRPFAQTEPAAQVLAHLRDQPPAVSALNRALPRALDDVVWRGMAKDPGQRFPTAGALVAAASAALDAPPPPAWVPPPPPPRPSRAPWLVALAAVLVIAAAVVTTVLVSRSTGASGTTPTPTPPPSTSATTTTTTSSSSSTPTPVPDNGAGDRLLAALPPVYHGNASCRADDGYRQPGSQAAVLCTTPNHQNPDFAAPTEAYFYSFADRAAQDAFFQQLVTARGLKRDDTYGGCSPLKRTGVYGLYYRGTSGPLPGDYLTCFVLAGAGQLWWVDTRGLTVGELSSPEADTNDGLDRLYYWWNEEIVQTLG</sequence>
<evidence type="ECO:0000256" key="1">
    <source>
        <dbReference type="ARBA" id="ARBA00012513"/>
    </source>
</evidence>
<keyword evidence="9" id="KW-0472">Membrane</keyword>
<evidence type="ECO:0000256" key="8">
    <source>
        <dbReference type="SAM" id="MobiDB-lite"/>
    </source>
</evidence>
<keyword evidence="3" id="KW-0808">Transferase</keyword>
<name>A0ABP9QRX8_9PSEU</name>
<feature type="compositionally biased region" description="Low complexity" evidence="8">
    <location>
        <begin position="314"/>
        <end position="323"/>
    </location>
</feature>
<dbReference type="PROSITE" id="PS00107">
    <property type="entry name" value="PROTEIN_KINASE_ATP"/>
    <property type="match status" value="1"/>
</dbReference>
<keyword evidence="6 7" id="KW-0067">ATP-binding</keyword>
<evidence type="ECO:0000313" key="12">
    <source>
        <dbReference type="Proteomes" id="UP001500192"/>
    </source>
</evidence>
<evidence type="ECO:0000256" key="7">
    <source>
        <dbReference type="PROSITE-ProRule" id="PRU10141"/>
    </source>
</evidence>
<protein>
    <recommendedName>
        <fullName evidence="1">non-specific serine/threonine protein kinase</fullName>
        <ecNumber evidence="1">2.7.11.1</ecNumber>
    </recommendedName>
</protein>
<dbReference type="InterPro" id="IPR017441">
    <property type="entry name" value="Protein_kinase_ATP_BS"/>
</dbReference>
<evidence type="ECO:0000313" key="11">
    <source>
        <dbReference type="EMBL" id="GAA5166291.1"/>
    </source>
</evidence>
<evidence type="ECO:0000256" key="4">
    <source>
        <dbReference type="ARBA" id="ARBA00022741"/>
    </source>
</evidence>
<dbReference type="RefSeq" id="WP_346054447.1">
    <property type="nucleotide sequence ID" value="NZ_BAABIB010000075.1"/>
</dbReference>
<feature type="compositionally biased region" description="Low complexity" evidence="8">
    <location>
        <begin position="331"/>
        <end position="346"/>
    </location>
</feature>
<evidence type="ECO:0000256" key="9">
    <source>
        <dbReference type="SAM" id="Phobius"/>
    </source>
</evidence>
<comment type="caution">
    <text evidence="11">The sequence shown here is derived from an EMBL/GenBank/DDBJ whole genome shotgun (WGS) entry which is preliminary data.</text>
</comment>
<dbReference type="CDD" id="cd14014">
    <property type="entry name" value="STKc_PknB_like"/>
    <property type="match status" value="1"/>
</dbReference>
<dbReference type="PANTHER" id="PTHR43289:SF6">
    <property type="entry name" value="SERINE_THREONINE-PROTEIN KINASE NEKL-3"/>
    <property type="match status" value="1"/>
</dbReference>
<evidence type="ECO:0000256" key="6">
    <source>
        <dbReference type="ARBA" id="ARBA00022840"/>
    </source>
</evidence>
<dbReference type="PROSITE" id="PS50011">
    <property type="entry name" value="PROTEIN_KINASE_DOM"/>
    <property type="match status" value="1"/>
</dbReference>
<dbReference type="SUPFAM" id="SSF56112">
    <property type="entry name" value="Protein kinase-like (PK-like)"/>
    <property type="match status" value="1"/>
</dbReference>
<gene>
    <name evidence="11" type="ORF">GCM10023214_38730</name>
</gene>
<organism evidence="11 12">
    <name type="scientific">Amycolatopsis dongchuanensis</name>
    <dbReference type="NCBI Taxonomy" id="1070866"/>
    <lineage>
        <taxon>Bacteria</taxon>
        <taxon>Bacillati</taxon>
        <taxon>Actinomycetota</taxon>
        <taxon>Actinomycetes</taxon>
        <taxon>Pseudonocardiales</taxon>
        <taxon>Pseudonocardiaceae</taxon>
        <taxon>Amycolatopsis</taxon>
    </lineage>
</organism>
<feature type="region of interest" description="Disordered" evidence="8">
    <location>
        <begin position="314"/>
        <end position="357"/>
    </location>
</feature>